<proteinExistence type="predicted"/>
<organism evidence="1 2">
    <name type="scientific">Dichotomicrobium thermohalophilum</name>
    <dbReference type="NCBI Taxonomy" id="933063"/>
    <lineage>
        <taxon>Bacteria</taxon>
        <taxon>Pseudomonadati</taxon>
        <taxon>Pseudomonadota</taxon>
        <taxon>Alphaproteobacteria</taxon>
        <taxon>Hyphomicrobiales</taxon>
        <taxon>Hyphomicrobiaceae</taxon>
        <taxon>Dichotomicrobium</taxon>
    </lineage>
</organism>
<dbReference type="Pfam" id="PF06945">
    <property type="entry name" value="DUF1289"/>
    <property type="match status" value="1"/>
</dbReference>
<dbReference type="OrthoDB" id="7906652at2"/>
<keyword evidence="2" id="KW-1185">Reference proteome</keyword>
<reference evidence="1 2" key="1">
    <citation type="submission" date="2018-08" db="EMBL/GenBank/DDBJ databases">
        <title>Genomic Encyclopedia of Archaeal and Bacterial Type Strains, Phase II (KMG-II): from individual species to whole genera.</title>
        <authorList>
            <person name="Goeker M."/>
        </authorList>
    </citation>
    <scope>NUCLEOTIDE SEQUENCE [LARGE SCALE GENOMIC DNA]</scope>
    <source>
        <strain evidence="1 2">DSM 5002</strain>
    </source>
</reference>
<name>A0A397QF81_9HYPH</name>
<accession>A0A397QF81</accession>
<dbReference type="RefSeq" id="WP_119061473.1">
    <property type="nucleotide sequence ID" value="NZ_QXDF01000001.1"/>
</dbReference>
<sequence>MGKKGDKLPSPCIDICKDKRGVCVGCGRTKKQKKAWKDADTHADREALILECAEAAKSLGIYEFWAGEYRRKCRKKGRECPLDQLEMETGAQG</sequence>
<evidence type="ECO:0000313" key="2">
    <source>
        <dbReference type="Proteomes" id="UP000266273"/>
    </source>
</evidence>
<comment type="caution">
    <text evidence="1">The sequence shown here is derived from an EMBL/GenBank/DDBJ whole genome shotgun (WGS) entry which is preliminary data.</text>
</comment>
<dbReference type="Proteomes" id="UP000266273">
    <property type="component" value="Unassembled WGS sequence"/>
</dbReference>
<dbReference type="EMBL" id="QXDF01000001">
    <property type="protein sequence ID" value="RIA56704.1"/>
    <property type="molecule type" value="Genomic_DNA"/>
</dbReference>
<dbReference type="InterPro" id="IPR010710">
    <property type="entry name" value="DUF1289"/>
</dbReference>
<gene>
    <name evidence="1" type="ORF">BXY53_1812</name>
</gene>
<protein>
    <submittedName>
        <fullName evidence="1">Putative Fe-S protein YdhL (DUF1289 family)</fullName>
    </submittedName>
</protein>
<dbReference type="AlphaFoldDB" id="A0A397QF81"/>
<evidence type="ECO:0000313" key="1">
    <source>
        <dbReference type="EMBL" id="RIA56704.1"/>
    </source>
</evidence>